<organism evidence="2 3">
    <name type="scientific">Fasciola gigantica</name>
    <name type="common">Giant liver fluke</name>
    <dbReference type="NCBI Taxonomy" id="46835"/>
    <lineage>
        <taxon>Eukaryota</taxon>
        <taxon>Metazoa</taxon>
        <taxon>Spiralia</taxon>
        <taxon>Lophotrochozoa</taxon>
        <taxon>Platyhelminthes</taxon>
        <taxon>Trematoda</taxon>
        <taxon>Digenea</taxon>
        <taxon>Plagiorchiida</taxon>
        <taxon>Echinostomata</taxon>
        <taxon>Echinostomatoidea</taxon>
        <taxon>Fasciolidae</taxon>
        <taxon>Fasciola</taxon>
    </lineage>
</organism>
<keyword evidence="1" id="KW-0472">Membrane</keyword>
<proteinExistence type="predicted"/>
<feature type="transmembrane region" description="Helical" evidence="1">
    <location>
        <begin position="33"/>
        <end position="52"/>
    </location>
</feature>
<evidence type="ECO:0000313" key="3">
    <source>
        <dbReference type="Proteomes" id="UP000316759"/>
    </source>
</evidence>
<reference evidence="2 3" key="1">
    <citation type="submission" date="2019-04" db="EMBL/GenBank/DDBJ databases">
        <title>Annotation for the trematode Fasciola gigantica.</title>
        <authorList>
            <person name="Choi Y.-J."/>
        </authorList>
    </citation>
    <scope>NUCLEOTIDE SEQUENCE [LARGE SCALE GENOMIC DNA]</scope>
    <source>
        <strain evidence="2">Uganda_cow_1</strain>
    </source>
</reference>
<dbReference type="AlphaFoldDB" id="A0A504Z3N6"/>
<protein>
    <submittedName>
        <fullName evidence="2">Vesicle transport protein SFT2B</fullName>
    </submittedName>
</protein>
<gene>
    <name evidence="2" type="ORF">FGIG_03765</name>
</gene>
<dbReference type="OrthoDB" id="73614at2759"/>
<dbReference type="STRING" id="46835.A0A504Z3N6"/>
<dbReference type="Proteomes" id="UP000316759">
    <property type="component" value="Unassembled WGS sequence"/>
</dbReference>
<sequence>MDKLRRAFSTQDDETSILPDIENGCSLGWGTRIRGFIICFVLGIILSLLVRVNQFISSMYAGFFVSLAPSQRISTVRYVLYIRQRLLYRKVSFPLIPFSAVSGFSQYCLSYGPSESNKADVRGNPNFCCLDHAG</sequence>
<keyword evidence="3" id="KW-1185">Reference proteome</keyword>
<feature type="transmembrane region" description="Helical" evidence="1">
    <location>
        <begin position="58"/>
        <end position="80"/>
    </location>
</feature>
<dbReference type="EMBL" id="SUNJ01000562">
    <property type="protein sequence ID" value="TPP67539.1"/>
    <property type="molecule type" value="Genomic_DNA"/>
</dbReference>
<name>A0A504Z3N6_FASGI</name>
<evidence type="ECO:0000256" key="1">
    <source>
        <dbReference type="SAM" id="Phobius"/>
    </source>
</evidence>
<comment type="caution">
    <text evidence="2">The sequence shown here is derived from an EMBL/GenBank/DDBJ whole genome shotgun (WGS) entry which is preliminary data.</text>
</comment>
<keyword evidence="1" id="KW-1133">Transmembrane helix</keyword>
<keyword evidence="1" id="KW-0812">Transmembrane</keyword>
<evidence type="ECO:0000313" key="2">
    <source>
        <dbReference type="EMBL" id="TPP67539.1"/>
    </source>
</evidence>
<accession>A0A504Z3N6</accession>